<reference evidence="3 4" key="1">
    <citation type="journal article" date="2015" name="Antonie Van Leeuwenhoek">
        <title>Oricola cellulosilytica gen. nov., sp. nov., a cellulose-degrading bacterium of the family Phyllobacteriaceae isolated from surface seashore water, and emended descriptions of Mesorhizobium loti and Phyllobacterium myrsinacearum.</title>
        <authorList>
            <person name="Hameed A."/>
            <person name="Shahina M."/>
            <person name="Lai W.A."/>
            <person name="Lin S.Y."/>
            <person name="Young L.S."/>
            <person name="Liu Y.C."/>
            <person name="Hsu Y.H."/>
            <person name="Young C.C."/>
        </authorList>
    </citation>
    <scope>NUCLEOTIDE SEQUENCE [LARGE SCALE GENOMIC DNA]</scope>
    <source>
        <strain evidence="3 4">KCTC 52183</strain>
    </source>
</reference>
<proteinExistence type="predicted"/>
<dbReference type="GO" id="GO:0016491">
    <property type="term" value="F:oxidoreductase activity"/>
    <property type="evidence" value="ECO:0007669"/>
    <property type="project" value="UniProtKB-KW"/>
</dbReference>
<feature type="domain" description="FAD dependent oxidoreductase" evidence="2">
    <location>
        <begin position="6"/>
        <end position="397"/>
    </location>
</feature>
<dbReference type="PANTHER" id="PTHR13847:SF289">
    <property type="entry name" value="GLYCINE OXIDASE"/>
    <property type="match status" value="1"/>
</dbReference>
<protein>
    <submittedName>
        <fullName evidence="3">FAD-binding oxidoreductase</fullName>
    </submittedName>
</protein>
<keyword evidence="4" id="KW-1185">Reference proteome</keyword>
<dbReference type="SUPFAM" id="SSF54373">
    <property type="entry name" value="FAD-linked reductases, C-terminal domain"/>
    <property type="match status" value="1"/>
</dbReference>
<dbReference type="AlphaFoldDB" id="A0A4R0PEN7"/>
<gene>
    <name evidence="3" type="ORF">E0D97_05580</name>
</gene>
<dbReference type="GO" id="GO:0005737">
    <property type="term" value="C:cytoplasm"/>
    <property type="evidence" value="ECO:0007669"/>
    <property type="project" value="TreeGrafter"/>
</dbReference>
<name>A0A4R0PEN7_9HYPH</name>
<organism evidence="3 4">
    <name type="scientific">Oricola cellulosilytica</name>
    <dbReference type="NCBI Taxonomy" id="1429082"/>
    <lineage>
        <taxon>Bacteria</taxon>
        <taxon>Pseudomonadati</taxon>
        <taxon>Pseudomonadota</taxon>
        <taxon>Alphaproteobacteria</taxon>
        <taxon>Hyphomicrobiales</taxon>
        <taxon>Ahrensiaceae</taxon>
        <taxon>Oricola</taxon>
    </lineage>
</organism>
<dbReference type="InterPro" id="IPR036188">
    <property type="entry name" value="FAD/NAD-bd_sf"/>
</dbReference>
<dbReference type="OrthoDB" id="9805337at2"/>
<dbReference type="InterPro" id="IPR006076">
    <property type="entry name" value="FAD-dep_OxRdtase"/>
</dbReference>
<dbReference type="Gene3D" id="3.30.9.10">
    <property type="entry name" value="D-Amino Acid Oxidase, subunit A, domain 2"/>
    <property type="match status" value="1"/>
</dbReference>
<dbReference type="SUPFAM" id="SSF51905">
    <property type="entry name" value="FAD/NAD(P)-binding domain"/>
    <property type="match status" value="1"/>
</dbReference>
<dbReference type="PANTHER" id="PTHR13847">
    <property type="entry name" value="SARCOSINE DEHYDROGENASE-RELATED"/>
    <property type="match status" value="1"/>
</dbReference>
<dbReference type="RefSeq" id="WP_131566466.1">
    <property type="nucleotide sequence ID" value="NZ_JAINFK010000003.1"/>
</dbReference>
<dbReference type="Proteomes" id="UP000291301">
    <property type="component" value="Unassembled WGS sequence"/>
</dbReference>
<evidence type="ECO:0000256" key="1">
    <source>
        <dbReference type="ARBA" id="ARBA00023002"/>
    </source>
</evidence>
<sequence length="416" mass="45288">MTSRHDAIVLGAGIVGISTAINLRKRGLSVALIDRREPGEETSFGNAGIIQREGVHPYLFPRDLRTIVEVALRRRTEANFHWSSLTSTAPFLWRYFRASTSIGGRRTFEANIQLFARCLSAHETLMEEAGSADLVAKRGWIRIFRDDGAMAAAQSQLDDLAELGLDAGYVDLKELGALEPHIETGRLAGGIHYRDPWTSSDPGALVKSYAELFTSFGGETIKADVSGMSRRDSGWAVTGEAGEFQADQMAVTLGPWSKSLLDTVGIRLPMGIKRGYHRHYRPTGNAYLSRPLVDDENGFVLAPMAKGIRLTSGAEFARHGAPKTPIQLERALPLARDLLPIGDSVEDEPWMGARPVFPDMLPVVGPAPGCPGLWLNFGHGHHGFTLGPATGELLAQMMTGEAPFCDPAPYRAERFG</sequence>
<evidence type="ECO:0000313" key="4">
    <source>
        <dbReference type="Proteomes" id="UP000291301"/>
    </source>
</evidence>
<comment type="caution">
    <text evidence="3">The sequence shown here is derived from an EMBL/GenBank/DDBJ whole genome shotgun (WGS) entry which is preliminary data.</text>
</comment>
<dbReference type="EMBL" id="SJST01000002">
    <property type="protein sequence ID" value="TCD15019.1"/>
    <property type="molecule type" value="Genomic_DNA"/>
</dbReference>
<dbReference type="Pfam" id="PF01266">
    <property type="entry name" value="DAO"/>
    <property type="match status" value="1"/>
</dbReference>
<dbReference type="Gene3D" id="3.50.50.60">
    <property type="entry name" value="FAD/NAD(P)-binding domain"/>
    <property type="match status" value="2"/>
</dbReference>
<accession>A0A4R0PEN7</accession>
<evidence type="ECO:0000259" key="2">
    <source>
        <dbReference type="Pfam" id="PF01266"/>
    </source>
</evidence>
<keyword evidence="1" id="KW-0560">Oxidoreductase</keyword>
<evidence type="ECO:0000313" key="3">
    <source>
        <dbReference type="EMBL" id="TCD15019.1"/>
    </source>
</evidence>